<reference evidence="9" key="2">
    <citation type="submission" date="2025-09" db="UniProtKB">
        <authorList>
            <consortium name="Ensembl"/>
        </authorList>
    </citation>
    <scope>IDENTIFICATION</scope>
</reference>
<dbReference type="Ensembl" id="ENSCCRT00000012093.2">
    <property type="protein sequence ID" value="ENSCCRP00000011056.2"/>
    <property type="gene ID" value="ENSCCRG00000006429.2"/>
</dbReference>
<dbReference type="GO" id="GO:0022857">
    <property type="term" value="F:transmembrane transporter activity"/>
    <property type="evidence" value="ECO:0007669"/>
    <property type="project" value="InterPro"/>
</dbReference>
<dbReference type="PANTHER" id="PTHR23504:SF31">
    <property type="entry name" value="MAJOR FACILITATOR SUPERFAMILY DOMAIN-CONTAINING PROTEIN 10"/>
    <property type="match status" value="1"/>
</dbReference>
<evidence type="ECO:0000256" key="6">
    <source>
        <dbReference type="ARBA" id="ARBA00023136"/>
    </source>
</evidence>
<feature type="transmembrane region" description="Helical" evidence="7">
    <location>
        <begin position="20"/>
        <end position="42"/>
    </location>
</feature>
<protein>
    <recommendedName>
        <fullName evidence="8">Major facilitator superfamily (MFS) profile domain-containing protein</fullName>
    </recommendedName>
</protein>
<keyword evidence="10" id="KW-1185">Reference proteome</keyword>
<dbReference type="AlphaFoldDB" id="A0A8C0YJI2"/>
<proteinExistence type="inferred from homology"/>
<dbReference type="InterPro" id="IPR036259">
    <property type="entry name" value="MFS_trans_sf"/>
</dbReference>
<organism evidence="9 10">
    <name type="scientific">Cyprinus carpio carpio</name>
    <dbReference type="NCBI Taxonomy" id="630221"/>
    <lineage>
        <taxon>Eukaryota</taxon>
        <taxon>Metazoa</taxon>
        <taxon>Chordata</taxon>
        <taxon>Craniata</taxon>
        <taxon>Vertebrata</taxon>
        <taxon>Euteleostomi</taxon>
        <taxon>Actinopterygii</taxon>
        <taxon>Neopterygii</taxon>
        <taxon>Teleostei</taxon>
        <taxon>Ostariophysi</taxon>
        <taxon>Cypriniformes</taxon>
        <taxon>Cyprinidae</taxon>
        <taxon>Cyprininae</taxon>
        <taxon>Cyprinus</taxon>
    </lineage>
</organism>
<evidence type="ECO:0000256" key="7">
    <source>
        <dbReference type="SAM" id="Phobius"/>
    </source>
</evidence>
<keyword evidence="3" id="KW-0813">Transport</keyword>
<evidence type="ECO:0000256" key="2">
    <source>
        <dbReference type="ARBA" id="ARBA00008335"/>
    </source>
</evidence>
<dbReference type="GO" id="GO:0031526">
    <property type="term" value="C:brush border membrane"/>
    <property type="evidence" value="ECO:0007669"/>
    <property type="project" value="TreeGrafter"/>
</dbReference>
<sequence>MASDRTTSEDVHSSRVIRVVFLALLLDLLGFTLILPLLPSILDHYSQTGSLQSVVDWFRGVVGVPMETKYNSVLFGGLIGSLYCWLQFLSSPITGALSDDYGRKPLLLLTTISVDKIRSYRAGIPTFLSVKPF</sequence>
<dbReference type="InterPro" id="IPR020846">
    <property type="entry name" value="MFS_dom"/>
</dbReference>
<comment type="subcellular location">
    <subcellularLocation>
        <location evidence="1">Membrane</location>
        <topology evidence="1">Multi-pass membrane protein</topology>
    </subcellularLocation>
</comment>
<dbReference type="GeneTree" id="ENSGT00830000128422"/>
<dbReference type="Proteomes" id="UP001108240">
    <property type="component" value="Unplaced"/>
</dbReference>
<keyword evidence="4 7" id="KW-0812">Transmembrane</keyword>
<accession>A0A8C0YJI2</accession>
<keyword evidence="5 7" id="KW-1133">Transmembrane helix</keyword>
<dbReference type="OMA" id="FIGAPQN"/>
<evidence type="ECO:0000256" key="5">
    <source>
        <dbReference type="ARBA" id="ARBA00022989"/>
    </source>
</evidence>
<comment type="similarity">
    <text evidence="2">Belongs to the major facilitator superfamily.</text>
</comment>
<dbReference type="Gene3D" id="1.20.1250.20">
    <property type="entry name" value="MFS general substrate transporter like domains"/>
    <property type="match status" value="1"/>
</dbReference>
<evidence type="ECO:0000256" key="1">
    <source>
        <dbReference type="ARBA" id="ARBA00004141"/>
    </source>
</evidence>
<reference evidence="9" key="1">
    <citation type="submission" date="2025-08" db="UniProtKB">
        <authorList>
            <consortium name="Ensembl"/>
        </authorList>
    </citation>
    <scope>IDENTIFICATION</scope>
</reference>
<evidence type="ECO:0000256" key="3">
    <source>
        <dbReference type="ARBA" id="ARBA00022448"/>
    </source>
</evidence>
<evidence type="ECO:0000313" key="10">
    <source>
        <dbReference type="Proteomes" id="UP001108240"/>
    </source>
</evidence>
<evidence type="ECO:0000313" key="9">
    <source>
        <dbReference type="Ensembl" id="ENSCCRP00000011056.2"/>
    </source>
</evidence>
<dbReference type="SUPFAM" id="SSF103473">
    <property type="entry name" value="MFS general substrate transporter"/>
    <property type="match status" value="1"/>
</dbReference>
<dbReference type="PANTHER" id="PTHR23504">
    <property type="entry name" value="MAJOR FACILITATOR SUPERFAMILY DOMAIN-CONTAINING PROTEIN 10"/>
    <property type="match status" value="1"/>
</dbReference>
<evidence type="ECO:0000259" key="8">
    <source>
        <dbReference type="PROSITE" id="PS50850"/>
    </source>
</evidence>
<name>A0A8C0YJI2_CYPCA</name>
<feature type="domain" description="Major facilitator superfamily (MFS) profile" evidence="8">
    <location>
        <begin position="16"/>
        <end position="133"/>
    </location>
</feature>
<keyword evidence="6 7" id="KW-0472">Membrane</keyword>
<dbReference type="PROSITE" id="PS50850">
    <property type="entry name" value="MFS"/>
    <property type="match status" value="1"/>
</dbReference>
<evidence type="ECO:0000256" key="4">
    <source>
        <dbReference type="ARBA" id="ARBA00022692"/>
    </source>
</evidence>
<dbReference type="Pfam" id="PF07690">
    <property type="entry name" value="MFS_1"/>
    <property type="match status" value="1"/>
</dbReference>
<feature type="transmembrane region" description="Helical" evidence="7">
    <location>
        <begin position="73"/>
        <end position="97"/>
    </location>
</feature>
<dbReference type="InterPro" id="IPR011701">
    <property type="entry name" value="MFS"/>
</dbReference>